<organism evidence="1 2">
    <name type="scientific">Rhizophagus irregularis (strain DAOM 181602 / DAOM 197198 / MUCL 43194)</name>
    <name type="common">Arbuscular mycorrhizal fungus</name>
    <name type="synonym">Glomus intraradices</name>
    <dbReference type="NCBI Taxonomy" id="747089"/>
    <lineage>
        <taxon>Eukaryota</taxon>
        <taxon>Fungi</taxon>
        <taxon>Fungi incertae sedis</taxon>
        <taxon>Mucoromycota</taxon>
        <taxon>Glomeromycotina</taxon>
        <taxon>Glomeromycetes</taxon>
        <taxon>Glomerales</taxon>
        <taxon>Glomeraceae</taxon>
        <taxon>Rhizophagus</taxon>
    </lineage>
</organism>
<dbReference type="AlphaFoldDB" id="A0A2P4QJW4"/>
<dbReference type="EMBL" id="AUPC02000037">
    <property type="protein sequence ID" value="POG77888.1"/>
    <property type="molecule type" value="Genomic_DNA"/>
</dbReference>
<reference evidence="1 2" key="2">
    <citation type="journal article" date="2018" name="New Phytol.">
        <title>High intraspecific genome diversity in the model arbuscular mycorrhizal symbiont Rhizophagus irregularis.</title>
        <authorList>
            <person name="Chen E.C.H."/>
            <person name="Morin E."/>
            <person name="Beaudet D."/>
            <person name="Noel J."/>
            <person name="Yildirir G."/>
            <person name="Ndikumana S."/>
            <person name="Charron P."/>
            <person name="St-Onge C."/>
            <person name="Giorgi J."/>
            <person name="Kruger M."/>
            <person name="Marton T."/>
            <person name="Ropars J."/>
            <person name="Grigoriev I.V."/>
            <person name="Hainaut M."/>
            <person name="Henrissat B."/>
            <person name="Roux C."/>
            <person name="Martin F."/>
            <person name="Corradi N."/>
        </authorList>
    </citation>
    <scope>NUCLEOTIDE SEQUENCE [LARGE SCALE GENOMIC DNA]</scope>
    <source>
        <strain evidence="1 2">DAOM 197198</strain>
    </source>
</reference>
<evidence type="ECO:0000313" key="2">
    <source>
        <dbReference type="Proteomes" id="UP000018888"/>
    </source>
</evidence>
<protein>
    <submittedName>
        <fullName evidence="1">Uncharacterized protein</fullName>
    </submittedName>
</protein>
<accession>A0A2P4QJW4</accession>
<comment type="caution">
    <text evidence="1">The sequence shown here is derived from an EMBL/GenBank/DDBJ whole genome shotgun (WGS) entry which is preliminary data.</text>
</comment>
<name>A0A2P4QJW4_RHIID</name>
<gene>
    <name evidence="1" type="ORF">GLOIN_2v1544506</name>
</gene>
<keyword evidence="2" id="KW-1185">Reference proteome</keyword>
<reference evidence="1 2" key="1">
    <citation type="journal article" date="2013" name="Proc. Natl. Acad. Sci. U.S.A.">
        <title>Genome of an arbuscular mycorrhizal fungus provides insight into the oldest plant symbiosis.</title>
        <authorList>
            <person name="Tisserant E."/>
            <person name="Malbreil M."/>
            <person name="Kuo A."/>
            <person name="Kohler A."/>
            <person name="Symeonidi A."/>
            <person name="Balestrini R."/>
            <person name="Charron P."/>
            <person name="Duensing N."/>
            <person name="Frei Dit Frey N."/>
            <person name="Gianinazzi-Pearson V."/>
            <person name="Gilbert L.B."/>
            <person name="Handa Y."/>
            <person name="Herr J.R."/>
            <person name="Hijri M."/>
            <person name="Koul R."/>
            <person name="Kawaguchi M."/>
            <person name="Krajinski F."/>
            <person name="Lammers P.J."/>
            <person name="Masclaux F.G."/>
            <person name="Murat C."/>
            <person name="Morin E."/>
            <person name="Ndikumana S."/>
            <person name="Pagni M."/>
            <person name="Petitpierre D."/>
            <person name="Requena N."/>
            <person name="Rosikiewicz P."/>
            <person name="Riley R."/>
            <person name="Saito K."/>
            <person name="San Clemente H."/>
            <person name="Shapiro H."/>
            <person name="van Tuinen D."/>
            <person name="Becard G."/>
            <person name="Bonfante P."/>
            <person name="Paszkowski U."/>
            <person name="Shachar-Hill Y.Y."/>
            <person name="Tuskan G.A."/>
            <person name="Young P.W."/>
            <person name="Sanders I.R."/>
            <person name="Henrissat B."/>
            <person name="Rensing S.A."/>
            <person name="Grigoriev I.V."/>
            <person name="Corradi N."/>
            <person name="Roux C."/>
            <person name="Martin F."/>
        </authorList>
    </citation>
    <scope>NUCLEOTIDE SEQUENCE [LARGE SCALE GENOMIC DNA]</scope>
    <source>
        <strain evidence="1 2">DAOM 197198</strain>
    </source>
</reference>
<sequence>MSFSNRSYQFRLYKERRLRRKIINHYRRFASNNNMLRRISNLPQQNSTNSFVNQLFNGSTF</sequence>
<evidence type="ECO:0000313" key="1">
    <source>
        <dbReference type="EMBL" id="POG77888.1"/>
    </source>
</evidence>
<dbReference type="Proteomes" id="UP000018888">
    <property type="component" value="Unassembled WGS sequence"/>
</dbReference>
<proteinExistence type="predicted"/>